<evidence type="ECO:0000313" key="4">
    <source>
        <dbReference type="Proteomes" id="UP000198598"/>
    </source>
</evidence>
<dbReference type="Proteomes" id="UP000198598">
    <property type="component" value="Unassembled WGS sequence"/>
</dbReference>
<name>A0A1I2AAN0_9BACT</name>
<dbReference type="RefSeq" id="WP_093831487.1">
    <property type="nucleotide sequence ID" value="NZ_FOLQ01000013.1"/>
</dbReference>
<evidence type="ECO:0000313" key="3">
    <source>
        <dbReference type="EMBL" id="SFE41105.1"/>
    </source>
</evidence>
<dbReference type="InterPro" id="IPR013694">
    <property type="entry name" value="VIT"/>
</dbReference>
<accession>A0A1I2AAN0</accession>
<dbReference type="NCBIfam" id="TIGR04477">
    <property type="entry name" value="sorted_by_XrtN"/>
    <property type="match status" value="1"/>
</dbReference>
<protein>
    <submittedName>
        <fullName evidence="3">XrtN system VIT domain protein</fullName>
    </submittedName>
</protein>
<organism evidence="3 4">
    <name type="scientific">Spirosoma endophyticum</name>
    <dbReference type="NCBI Taxonomy" id="662367"/>
    <lineage>
        <taxon>Bacteria</taxon>
        <taxon>Pseudomonadati</taxon>
        <taxon>Bacteroidota</taxon>
        <taxon>Cytophagia</taxon>
        <taxon>Cytophagales</taxon>
        <taxon>Cytophagaceae</taxon>
        <taxon>Spirosoma</taxon>
    </lineage>
</organism>
<dbReference type="AlphaFoldDB" id="A0A1I2AAN0"/>
<proteinExistence type="predicted"/>
<feature type="transmembrane region" description="Helical" evidence="1">
    <location>
        <begin position="169"/>
        <end position="191"/>
    </location>
</feature>
<keyword evidence="1" id="KW-0472">Membrane</keyword>
<keyword evidence="4" id="KW-1185">Reference proteome</keyword>
<dbReference type="PROSITE" id="PS51468">
    <property type="entry name" value="VIT"/>
    <property type="match status" value="1"/>
</dbReference>
<evidence type="ECO:0000259" key="2">
    <source>
        <dbReference type="PROSITE" id="PS51468"/>
    </source>
</evidence>
<dbReference type="EMBL" id="FOLQ01000013">
    <property type="protein sequence ID" value="SFE41105.1"/>
    <property type="molecule type" value="Genomic_DNA"/>
</dbReference>
<keyword evidence="1" id="KW-1133">Transmembrane helix</keyword>
<feature type="transmembrane region" description="Helical" evidence="1">
    <location>
        <begin position="77"/>
        <end position="99"/>
    </location>
</feature>
<dbReference type="Pfam" id="PF08487">
    <property type="entry name" value="VIT"/>
    <property type="match status" value="1"/>
</dbReference>
<feature type="transmembrane region" description="Helical" evidence="1">
    <location>
        <begin position="140"/>
        <end position="157"/>
    </location>
</feature>
<sequence>MKTDIQESYLRPEADVPVGQPSEIGNALPPSPRSRLLEPFRDSIFGIGLLLLLISVSVFFLYDLLSDPRQKVENNAILIMLHYGIALTFSLILWTNGFLKNQGIRDGSGRPTRWLGLLIWLISAYALNREMAVFQQSTEWLCWALVIVGTAMVLYAWKDGLSIRVQQLLYAVLAFGWWLFAYMALYIVGLYPVSFPLMIGLGLSAHTFVPLAFAISLGKVLWQDSRQEEHLRLGVYAGLMIPILAVGIFLSGWIGDVTRIEQTRQEASLRKTSDLPDWVLIAQQLKLGWITNRLLLSNRVYDLGRFLGGMDWDLGGLTALDDVRQHDPLVVMASNLFPADVLPDADQLSLIKTVLAERHSTVEKFWTGRHLTTEDVVSQVRIWPQFRLSYTEQTIRIRNQARGRTEEALLTFHLPAGSVVSSMSLWVNGKEESARLTTVAKADTAYRTVVGVESRVAARDPSVVFWQEGNRVTVRVFPCQAGADRRVKVGITSPLRFENSTLVYQNPTLEGPTSSSADELISIDFTSAPTALETPWLLEKSTGSTITHRGRYDPSWTLRFDAPPLSAEPFVLDGRSYQLEAYQPTLESFTPTDVFLDVNAEWSRFEFEMAVEAAKQRQLPAWVFADGLQRINTQNLDALYDQLTRQSFSLFPVYRIANPATALLITKGSPSSPILSDLKGSQFAESFDRLSEQTASIRTFCLSPELSPYLKTLAELRVLTVANGTSDDLTKLLTTTRQFPKQPDRQDRIVLADAQVAIRERQAQDVKASLAPDHLARLFTYNHLLQQIGRHYFSPNYQTDALIQEAQHAHVVSPLSSLVVLETVADYDRFGIKKDTSGLGNATLKEEGAVPEPHEWALLVMVLGLLGWLYWRKRYAFN</sequence>
<evidence type="ECO:0000256" key="1">
    <source>
        <dbReference type="SAM" id="Phobius"/>
    </source>
</evidence>
<dbReference type="STRING" id="662367.SAMN05216167_113132"/>
<reference evidence="3 4" key="1">
    <citation type="submission" date="2016-10" db="EMBL/GenBank/DDBJ databases">
        <authorList>
            <person name="de Groot N.N."/>
        </authorList>
    </citation>
    <scope>NUCLEOTIDE SEQUENCE [LARGE SCALE GENOMIC DNA]</scope>
    <source>
        <strain evidence="3 4">DSM 26130</strain>
    </source>
</reference>
<feature type="transmembrane region" description="Helical" evidence="1">
    <location>
        <begin position="111"/>
        <end position="128"/>
    </location>
</feature>
<keyword evidence="1" id="KW-0812">Transmembrane</keyword>
<feature type="transmembrane region" description="Helical" evidence="1">
    <location>
        <begin position="233"/>
        <end position="254"/>
    </location>
</feature>
<gene>
    <name evidence="3" type="ORF">SAMN05216167_113132</name>
</gene>
<feature type="domain" description="VIT" evidence="2">
    <location>
        <begin position="359"/>
        <end position="493"/>
    </location>
</feature>
<feature type="transmembrane region" description="Helical" evidence="1">
    <location>
        <begin position="43"/>
        <end position="65"/>
    </location>
</feature>
<feature type="transmembrane region" description="Helical" evidence="1">
    <location>
        <begin position="854"/>
        <end position="871"/>
    </location>
</feature>
<feature type="transmembrane region" description="Helical" evidence="1">
    <location>
        <begin position="197"/>
        <end position="221"/>
    </location>
</feature>
<dbReference type="InterPro" id="IPR031005">
    <property type="entry name" value="Sorted_by_XrtN"/>
</dbReference>
<dbReference type="OrthoDB" id="1801976at2"/>